<feature type="coiled-coil region" evidence="3">
    <location>
        <begin position="1197"/>
        <end position="1231"/>
    </location>
</feature>
<reference evidence="6 7" key="1">
    <citation type="submission" date="2017-06" db="EMBL/GenBank/DDBJ databases">
        <title>Genome sequencing of cyanobaciteial culture collection at National Institute for Environmental Studies (NIES).</title>
        <authorList>
            <person name="Hirose Y."/>
            <person name="Shimura Y."/>
            <person name="Fujisawa T."/>
            <person name="Nakamura Y."/>
            <person name="Kawachi M."/>
        </authorList>
    </citation>
    <scope>NUCLEOTIDE SEQUENCE [LARGE SCALE GENOMIC DNA]</scope>
    <source>
        <strain evidence="6 7">NIES-37</strain>
        <plasmid evidence="7">Plasmid1 dna</plasmid>
    </source>
</reference>
<dbReference type="InterPro" id="IPR018973">
    <property type="entry name" value="MZB"/>
</dbReference>
<dbReference type="PROSITE" id="PS51194">
    <property type="entry name" value="HELICASE_CTER"/>
    <property type="match status" value="1"/>
</dbReference>
<evidence type="ECO:0000256" key="1">
    <source>
        <dbReference type="ARBA" id="ARBA00022741"/>
    </source>
</evidence>
<keyword evidence="2" id="KW-0067">ATP-binding</keyword>
<dbReference type="Pfam" id="PF00271">
    <property type="entry name" value="Helicase_C"/>
    <property type="match status" value="1"/>
</dbReference>
<dbReference type="EMBL" id="AP018249">
    <property type="protein sequence ID" value="BAZ02910.1"/>
    <property type="molecule type" value="Genomic_DNA"/>
</dbReference>
<dbReference type="GO" id="GO:0036297">
    <property type="term" value="P:interstrand cross-link repair"/>
    <property type="evidence" value="ECO:0007669"/>
    <property type="project" value="TreeGrafter"/>
</dbReference>
<dbReference type="SMART" id="SM00487">
    <property type="entry name" value="DEXDc"/>
    <property type="match status" value="1"/>
</dbReference>
<dbReference type="GO" id="GO:0003676">
    <property type="term" value="F:nucleic acid binding"/>
    <property type="evidence" value="ECO:0007669"/>
    <property type="project" value="InterPro"/>
</dbReference>
<keyword evidence="7" id="KW-1185">Reference proteome</keyword>
<dbReference type="Proteomes" id="UP000218785">
    <property type="component" value="Plasmid plasmid1"/>
</dbReference>
<dbReference type="PROSITE" id="PS51192">
    <property type="entry name" value="HELICASE_ATP_BIND_1"/>
    <property type="match status" value="1"/>
</dbReference>
<dbReference type="InterPro" id="IPR011545">
    <property type="entry name" value="DEAD/DEAH_box_helicase_dom"/>
</dbReference>
<protein>
    <recommendedName>
        <fullName evidence="8">DEAD/DEAH box helicase-like protein</fullName>
    </recommendedName>
</protein>
<dbReference type="Pfam" id="PF00270">
    <property type="entry name" value="DEAD"/>
    <property type="match status" value="1"/>
</dbReference>
<dbReference type="PANTHER" id="PTHR47957">
    <property type="entry name" value="ATP-DEPENDENT HELICASE HRQ1"/>
    <property type="match status" value="1"/>
</dbReference>
<dbReference type="InterPro" id="IPR027417">
    <property type="entry name" value="P-loop_NTPase"/>
</dbReference>
<evidence type="ECO:0000259" key="5">
    <source>
        <dbReference type="PROSITE" id="PS51194"/>
    </source>
</evidence>
<sequence length="2108" mass="240871">MIPSVVASEVRASIEDFLKTEFRPASPGFEGLMQRFLATPEAVFKGPYLSVGLPFRPGSTGADYFPDVPMAFPPHRHQEQAFARLKAPYYQSTLVATGTGSGKTECFLLPILNHCYQHESEPGIKALLIYPMNALATDQAKRLASLIWHNPKLKGKVTAGLFVGESERDPKAMMGEDHIITDKNILRQCPPDILLTNYKMLDYLLIRPGDQPLWAGNAPETLRYLVVDEIHTFDGAQGTDLACLIRRLKARLQTPERHLACVGTSATLGGSGNKWDMLNYATTVFDEPFDQNALVEEDRLTCGEFLFDAYINPLPIPEPDKLDILKAANYQTIDEYICAQYQLWFEAAITEQFNSNEWRVELGDRLKSLPIVHNLLKVLDQGAIALPELWQKLSRKMRLPDSDDPIYQAALFDSLIALCAIARRQLHTALVPWVNIRLQFWLRELRRMVGTVEKQPELVFADDQASEEKERVLPVIHCRDCGSTGWGGLRQQVTNHKIACDLRDFYKAYFANDPLITYIFPHRNPDNDRGWLSWKLCKECLTLNRTDAHRCSKCASEEFISVIEPDQDAIVRTIKTKNGNPRRVSNHDCPFCGSKDGLAILGSRAASLASAAIGTLFSSAYNDDHKLITFSDSVQDAAHRAGFFETRTFRTTLRSALRQHLDNKAKGWNLADIRADFSQHWRNEIGGDGDYIATFMPSDLEWLREWEELQQAGTAKPSLVDLINKRLDWEVIAEIGLRTNLGASLERTDTCAIYLDSNLLNLACLNLLERIRNEIGGLENLDQQTLHRFLLGLIYHLRLQGGILHSVTENYIESGGQTFRLQQPLFMPGFGPSSLTPVYFVQNGNFPRFEALVRPSGKITWCENWAFKLFSSYTPLIVAQVETLYNLVLNQLVSHEIFGVRETRNGAKVWGIEQTALYLDITAHHLECDKCGHSITSSPQELTLWTDTPCMRPKCTGKYQPSERKTRDFYRHLYSKGRVWRIFAREHTGLLERDVREELENRFITGRHRYDPNLLSATSTLEMGIDIGTLSSVLLCSVPPAQANYQQRIGRAGRRDGNAFIAAIANGTPHDLYFWADPMLMIAGGVDTPGSYLDASAILQRQLTAYCLDRWVSQGITPDQLPERFGTVLDSVQQRDLTRFPYTWLNFIENQQLELLQDFLDLFQNQISHRSAEQLRIFIEKGENDEGGLRWRIVNRLQEVVEERRRLKNQSDTLRRRIKDKEKAAKSQNHEEELAELHRERGGLMELVKNISDKNTLNFFTDEGLLPNYAFPEPGVMLKSIIWRQKNIKGDGASGKYETFTFEYERPGAIALRELAPSGVFYAEGNRVKIDQIDLNISQIEEWRLCRNCSYAALTILDAAKEPACPRCGDRMWSDAGRKRKMIRLRQVIATTNARESRIGDDKDERQPAFFTQQMLVDFEPEAREKTFVIKDDEFPFGFEFISRVTFREVNFGEGNSQSENFEVAGINRPRPGFQICRHCGKVQTDPEKPEHALTCSRRENSNENDFTDILYLFRQFESEAIRILLPVDTLTSDKKLHSFIAALQLGLKQYFKGKVDHLRTLISHEPQENTPSLLRKPFLFLYDTIPGGTGYLRELLRDPNNFFSVFEQALVILRACDCNDGCYNCLYGYRNSFDRDQTSRKTAIDLLNMIVNRRLQLTETQGGLSQVKLNALFDSILELRFIEALRRYRHNNEPTIVRKEIVNGKAGYFIRIANQDWNVEPQVELGRNEGIEVNSRADFVFYPAKNTTAIKPIVIFTDGWQYHAHRIAEDFLQRMAIAKSNEYHVWSLTWTDVESQFSNKQNDVYVDLLELGNSQQFKAKEGTFYEKYKCVELRLIAQKNSFIWLVNFLVNPNRDLWKNFALMRTSAQFDNARFSQQDARLSWVNAVLKKTNSSVVDAFKPIETGKMLGLVSGAINDDKNLVKIYISVDGKRHLTLDSTGSFVTIYLDDKAIENEKELQKLWIGVLRYFNILQFLDHSYVVTAQGNDNGLNSALVPPKANQAQSQPTVKHNVAAWQKLEELVFDETTLELLHYMQEHNWDLPEVGYELMDSNEVVIAEAELAWTKRKCAVLITADNTLMLFKAAGWQVATISEVMADPETFYSQYIN</sequence>
<keyword evidence="3" id="KW-0175">Coiled coil</keyword>
<evidence type="ECO:0008006" key="8">
    <source>
        <dbReference type="Google" id="ProtNLM"/>
    </source>
</evidence>
<dbReference type="SMART" id="SM00490">
    <property type="entry name" value="HELICc"/>
    <property type="match status" value="1"/>
</dbReference>
<dbReference type="SUPFAM" id="SSF52540">
    <property type="entry name" value="P-loop containing nucleoside triphosphate hydrolases"/>
    <property type="match status" value="2"/>
</dbReference>
<dbReference type="PANTHER" id="PTHR47957:SF3">
    <property type="entry name" value="ATP-DEPENDENT HELICASE HRQ1"/>
    <property type="match status" value="1"/>
</dbReference>
<dbReference type="InterPro" id="IPR014001">
    <property type="entry name" value="Helicase_ATP-bd"/>
</dbReference>
<gene>
    <name evidence="6" type="ORF">NIES37_69230</name>
</gene>
<feature type="domain" description="Helicase C-terminal" evidence="5">
    <location>
        <begin position="920"/>
        <end position="1104"/>
    </location>
</feature>
<evidence type="ECO:0000313" key="7">
    <source>
        <dbReference type="Proteomes" id="UP000218785"/>
    </source>
</evidence>
<evidence type="ECO:0000256" key="3">
    <source>
        <dbReference type="SAM" id="Coils"/>
    </source>
</evidence>
<geneLocation type="plasmid" evidence="7">
    <name>Plasmid1 dna</name>
</geneLocation>
<name>A0A1Z4NB30_9CYAN</name>
<keyword evidence="6" id="KW-0614">Plasmid</keyword>
<feature type="domain" description="Helicase ATP-binding" evidence="4">
    <location>
        <begin position="84"/>
        <end position="286"/>
    </location>
</feature>
<organism evidence="6 7">
    <name type="scientific">Tolypothrix tenuis PCC 7101</name>
    <dbReference type="NCBI Taxonomy" id="231146"/>
    <lineage>
        <taxon>Bacteria</taxon>
        <taxon>Bacillati</taxon>
        <taxon>Cyanobacteriota</taxon>
        <taxon>Cyanophyceae</taxon>
        <taxon>Nostocales</taxon>
        <taxon>Tolypothrichaceae</taxon>
        <taxon>Tolypothrix</taxon>
    </lineage>
</organism>
<dbReference type="InterPro" id="IPR001650">
    <property type="entry name" value="Helicase_C-like"/>
</dbReference>
<dbReference type="Pfam" id="PF09369">
    <property type="entry name" value="MZB"/>
    <property type="match status" value="1"/>
</dbReference>
<evidence type="ECO:0000259" key="4">
    <source>
        <dbReference type="PROSITE" id="PS51192"/>
    </source>
</evidence>
<evidence type="ECO:0000313" key="6">
    <source>
        <dbReference type="EMBL" id="BAZ02910.1"/>
    </source>
</evidence>
<evidence type="ECO:0000256" key="2">
    <source>
        <dbReference type="ARBA" id="ARBA00022840"/>
    </source>
</evidence>
<dbReference type="Gene3D" id="3.40.50.300">
    <property type="entry name" value="P-loop containing nucleotide triphosphate hydrolases"/>
    <property type="match status" value="2"/>
</dbReference>
<dbReference type="GO" id="GO:0006289">
    <property type="term" value="P:nucleotide-excision repair"/>
    <property type="evidence" value="ECO:0007669"/>
    <property type="project" value="TreeGrafter"/>
</dbReference>
<keyword evidence="1" id="KW-0547">Nucleotide-binding</keyword>
<dbReference type="RefSeq" id="WP_096584564.1">
    <property type="nucleotide sequence ID" value="NZ_CAWNJS010000002.1"/>
</dbReference>
<dbReference type="KEGG" id="ttq:NIES37_69230"/>
<proteinExistence type="predicted"/>
<dbReference type="GO" id="GO:0005524">
    <property type="term" value="F:ATP binding"/>
    <property type="evidence" value="ECO:0007669"/>
    <property type="project" value="UniProtKB-KW"/>
</dbReference>
<accession>A0A1Z4NB30</accession>
<dbReference type="GO" id="GO:0043138">
    <property type="term" value="F:3'-5' DNA helicase activity"/>
    <property type="evidence" value="ECO:0007669"/>
    <property type="project" value="TreeGrafter"/>
</dbReference>